<organism evidence="1">
    <name type="scientific">viral metagenome</name>
    <dbReference type="NCBI Taxonomy" id="1070528"/>
    <lineage>
        <taxon>unclassified sequences</taxon>
        <taxon>metagenomes</taxon>
        <taxon>organismal metagenomes</taxon>
    </lineage>
</organism>
<accession>A0A6C0LH98</accession>
<name>A0A6C0LH98_9ZZZZ</name>
<dbReference type="EMBL" id="MN740499">
    <property type="protein sequence ID" value="QHU29923.1"/>
    <property type="molecule type" value="Genomic_DNA"/>
</dbReference>
<evidence type="ECO:0000313" key="1">
    <source>
        <dbReference type="EMBL" id="QHU29923.1"/>
    </source>
</evidence>
<dbReference type="InterPro" id="IPR014903">
    <property type="entry name" value="DUF1796"/>
</dbReference>
<protein>
    <submittedName>
        <fullName evidence="1">Uncharacterized protein</fullName>
    </submittedName>
</protein>
<dbReference type="AlphaFoldDB" id="A0A6C0LH98"/>
<sequence>MFISLGPYCHPSGNLKKLNLRKQSLPFDWLMCNGNRGFEYVNNLINTNFSNFTTNLIYNHRGKVISKDYDYVQFFHHDLLKNVNDNMGDKVEETEETLIEVMNKRGKRFMDIISNENNEVVFLYALHHTQLIKDGLINNQKLYQDMIKFDTNLNIKCNFKVLVYLFNNNEDYNLTLPDEVENLNNFIFDKYIRNQNVSRVYGDVKDFKQLLEKNKLLN</sequence>
<proteinExistence type="predicted"/>
<dbReference type="Pfam" id="PF08795">
    <property type="entry name" value="DUF1796"/>
    <property type="match status" value="1"/>
</dbReference>
<reference evidence="1" key="1">
    <citation type="journal article" date="2020" name="Nature">
        <title>Giant virus diversity and host interactions through global metagenomics.</title>
        <authorList>
            <person name="Schulz F."/>
            <person name="Roux S."/>
            <person name="Paez-Espino D."/>
            <person name="Jungbluth S."/>
            <person name="Walsh D.A."/>
            <person name="Denef V.J."/>
            <person name="McMahon K.D."/>
            <person name="Konstantinidis K.T."/>
            <person name="Eloe-Fadrosh E.A."/>
            <person name="Kyrpides N.C."/>
            <person name="Woyke T."/>
        </authorList>
    </citation>
    <scope>NUCLEOTIDE SEQUENCE</scope>
    <source>
        <strain evidence="1">GVMAG-M-3300027810-10</strain>
    </source>
</reference>